<reference evidence="4" key="1">
    <citation type="submission" date="2015-06" db="EMBL/GenBank/DDBJ databases">
        <title>Expansion of signal transduction pathways in fungi by whole-genome duplication.</title>
        <authorList>
            <consortium name="DOE Joint Genome Institute"/>
            <person name="Corrochano L.M."/>
            <person name="Kuo A."/>
            <person name="Marcet-Houben M."/>
            <person name="Polaino S."/>
            <person name="Salamov A."/>
            <person name="Villalobos J.M."/>
            <person name="Alvarez M.I."/>
            <person name="Avalos J."/>
            <person name="Benito E.P."/>
            <person name="Benoit I."/>
            <person name="Burger G."/>
            <person name="Camino L.P."/>
            <person name="Canovas D."/>
            <person name="Cerda-Olmedo E."/>
            <person name="Cheng J.-F."/>
            <person name="Dominguez A."/>
            <person name="Elias M."/>
            <person name="Eslava A.P."/>
            <person name="Glaser F."/>
            <person name="Grimwood J."/>
            <person name="Gutierrez G."/>
            <person name="Heitman J."/>
            <person name="Henrissat B."/>
            <person name="Iturriaga E.A."/>
            <person name="Lang B.F."/>
            <person name="Lavin J.L."/>
            <person name="Lee S."/>
            <person name="Li W."/>
            <person name="Lindquist E."/>
            <person name="Lopez-Garcia S."/>
            <person name="Luque E.M."/>
            <person name="Marcos A.T."/>
            <person name="Martin J."/>
            <person name="McCluskey K."/>
            <person name="Medina H.R."/>
            <person name="Miralles-Duran A."/>
            <person name="Miyazaki A."/>
            <person name="Munoz-Torres E."/>
            <person name="Oguiza J.A."/>
            <person name="Ohm R."/>
            <person name="Olmedo M."/>
            <person name="Orejas M."/>
            <person name="Ortiz-Castellanos L."/>
            <person name="Pisabarro A.G."/>
            <person name="Rodriguez-Romero J."/>
            <person name="Ruiz-Herrera J."/>
            <person name="Ruiz-Vazquez R."/>
            <person name="Sanz C."/>
            <person name="Schackwitz W."/>
            <person name="Schmutz J."/>
            <person name="Shahriari M."/>
            <person name="Shelest E."/>
            <person name="Silva-Franco F."/>
            <person name="Soanes D."/>
            <person name="Syed K."/>
            <person name="Tagua V.G."/>
            <person name="Talbot N.J."/>
            <person name="Thon M."/>
            <person name="De vries R.P."/>
            <person name="Wiebenga A."/>
            <person name="Yadav J.S."/>
            <person name="Braun E.L."/>
            <person name="Baker S."/>
            <person name="Garre V."/>
            <person name="Horwitz B."/>
            <person name="Torres-Martinez S."/>
            <person name="Idnurm A."/>
            <person name="Herrera-Estrella A."/>
            <person name="Gabaldon T."/>
            <person name="Grigoriev I.V."/>
        </authorList>
    </citation>
    <scope>NUCLEOTIDE SEQUENCE [LARGE SCALE GENOMIC DNA]</scope>
    <source>
        <strain evidence="4">NRRL 1555(-)</strain>
    </source>
</reference>
<evidence type="ECO:0008006" key="5">
    <source>
        <dbReference type="Google" id="ProtNLM"/>
    </source>
</evidence>
<dbReference type="OrthoDB" id="3219396at2759"/>
<evidence type="ECO:0000259" key="1">
    <source>
        <dbReference type="PROSITE" id="PS50181"/>
    </source>
</evidence>
<evidence type="ECO:0000313" key="4">
    <source>
        <dbReference type="Proteomes" id="UP000077315"/>
    </source>
</evidence>
<organism evidence="3 4">
    <name type="scientific">Phycomyces blakesleeanus (strain ATCC 8743b / DSM 1359 / FGSC 10004 / NBRC 33097 / NRRL 1555)</name>
    <dbReference type="NCBI Taxonomy" id="763407"/>
    <lineage>
        <taxon>Eukaryota</taxon>
        <taxon>Fungi</taxon>
        <taxon>Fungi incertae sedis</taxon>
        <taxon>Mucoromycota</taxon>
        <taxon>Mucoromycotina</taxon>
        <taxon>Mucoromycetes</taxon>
        <taxon>Mucorales</taxon>
        <taxon>Phycomycetaceae</taxon>
        <taxon>Phycomyces</taxon>
    </lineage>
</organism>
<dbReference type="InterPro" id="IPR001810">
    <property type="entry name" value="F-box_dom"/>
</dbReference>
<sequence>MPQLLNLNNELLTAIAGHLSIDDLKTFSIVCHKFAMIAHDDSVWREMLYNNFGITYKLPEETWKSMYARKHEDPTNNRMCPHVCRLTRPALEPYVRKYQQVLNWLPKNLNCTTCGQNQHHAGVCMYMWQGNTRLRCRDCAYKFHTTFNDRRGILFRLPRLQLFCFACSRQLGETRGDSSEAHFVHGILKTLTHDSEIGQESLRQKEQCLRERELYATDADRASVLESDPHYYFVDRMWLTTWFLRTCDGDIGKGPIPNHTLAGPDDKLNPDARPRGNFAGGISIVTPYLWKYLVDTYGLSGNVYTSDDIKGPEYCELRQSIADWRLN</sequence>
<gene>
    <name evidence="3" type="ORF">PHYBLDRAFT_164324</name>
</gene>
<dbReference type="InterPro" id="IPR035927">
    <property type="entry name" value="DUSP-like_sf"/>
</dbReference>
<dbReference type="VEuPathDB" id="FungiDB:PHYBLDRAFT_164324"/>
<dbReference type="Proteomes" id="UP000077315">
    <property type="component" value="Unassembled WGS sequence"/>
</dbReference>
<keyword evidence="4" id="KW-1185">Reference proteome</keyword>
<dbReference type="EMBL" id="KV440974">
    <property type="protein sequence ID" value="OAD77410.1"/>
    <property type="molecule type" value="Genomic_DNA"/>
</dbReference>
<dbReference type="SUPFAM" id="SSF81383">
    <property type="entry name" value="F-box domain"/>
    <property type="match status" value="1"/>
</dbReference>
<evidence type="ECO:0000259" key="2">
    <source>
        <dbReference type="PROSITE" id="PS51283"/>
    </source>
</evidence>
<evidence type="ECO:0000313" key="3">
    <source>
        <dbReference type="EMBL" id="OAD77410.1"/>
    </source>
</evidence>
<dbReference type="InterPro" id="IPR036047">
    <property type="entry name" value="F-box-like_dom_sf"/>
</dbReference>
<feature type="domain" description="F-box" evidence="1">
    <location>
        <begin position="1"/>
        <end position="47"/>
    </location>
</feature>
<dbReference type="Pfam" id="PF12937">
    <property type="entry name" value="F-box-like"/>
    <property type="match status" value="1"/>
</dbReference>
<feature type="domain" description="DUSP" evidence="2">
    <location>
        <begin position="206"/>
        <end position="310"/>
    </location>
</feature>
<proteinExistence type="predicted"/>
<accession>A0A163E8Z9</accession>
<dbReference type="InterPro" id="IPR006615">
    <property type="entry name" value="Pept_C19_DUSP"/>
</dbReference>
<dbReference type="RefSeq" id="XP_018295450.1">
    <property type="nucleotide sequence ID" value="XM_018434988.1"/>
</dbReference>
<dbReference type="AlphaFoldDB" id="A0A163E8Z9"/>
<dbReference type="GeneID" id="28995894"/>
<name>A0A163E8Z9_PHYB8</name>
<dbReference type="PROSITE" id="PS50181">
    <property type="entry name" value="FBOX"/>
    <property type="match status" value="1"/>
</dbReference>
<dbReference type="PROSITE" id="PS51283">
    <property type="entry name" value="DUSP"/>
    <property type="match status" value="1"/>
</dbReference>
<protein>
    <recommendedName>
        <fullName evidence="5">DUSP domain-containing protein</fullName>
    </recommendedName>
</protein>
<dbReference type="InParanoid" id="A0A163E8Z9"/>
<dbReference type="SUPFAM" id="SSF143791">
    <property type="entry name" value="DUSP-like"/>
    <property type="match status" value="1"/>
</dbReference>
<dbReference type="Gene3D" id="1.20.1280.50">
    <property type="match status" value="1"/>
</dbReference>
<dbReference type="GO" id="GO:0004843">
    <property type="term" value="F:cysteine-type deubiquitinase activity"/>
    <property type="evidence" value="ECO:0007669"/>
    <property type="project" value="InterPro"/>
</dbReference>